<dbReference type="PANTHER" id="PTHR20920">
    <property type="entry name" value="RPE-SPONDIN"/>
    <property type="match status" value="1"/>
</dbReference>
<keyword evidence="2" id="KW-1185">Reference proteome</keyword>
<proteinExistence type="predicted"/>
<sequence>YTFSSMSCMVSDWTDWSGYVQPYAATFRLRNQQILQVLQNGGEILKQGPPWALSPLGNVLTSMGIWLNKGQMNVLFSWFYAVPALITTGGKCPMCSLRVRFNVKPGHSIRIWRQYLREAHQVCVECQPPALAAGQRHCSGEGEDERGKQSLQAVGNPRCDLFSCPTIHSFLFI</sequence>
<evidence type="ECO:0000313" key="1">
    <source>
        <dbReference type="Ensembl" id="ENSELUP00000096488.1"/>
    </source>
</evidence>
<organism evidence="1 2">
    <name type="scientific">Esox lucius</name>
    <name type="common">Northern pike</name>
    <dbReference type="NCBI Taxonomy" id="8010"/>
    <lineage>
        <taxon>Eukaryota</taxon>
        <taxon>Metazoa</taxon>
        <taxon>Chordata</taxon>
        <taxon>Craniata</taxon>
        <taxon>Vertebrata</taxon>
        <taxon>Euteleostomi</taxon>
        <taxon>Actinopterygii</taxon>
        <taxon>Neopterygii</taxon>
        <taxon>Teleostei</taxon>
        <taxon>Protacanthopterygii</taxon>
        <taxon>Esociformes</taxon>
        <taxon>Esocidae</taxon>
        <taxon>Esox</taxon>
    </lineage>
</organism>
<evidence type="ECO:0000313" key="2">
    <source>
        <dbReference type="Proteomes" id="UP000265140"/>
    </source>
</evidence>
<protein>
    <submittedName>
        <fullName evidence="1">Uncharacterized protein</fullName>
    </submittedName>
</protein>
<dbReference type="PANTHER" id="PTHR20920:SF4">
    <property type="entry name" value="SMB DOMAIN-CONTAINING PROTEIN"/>
    <property type="match status" value="1"/>
</dbReference>
<dbReference type="AlphaFoldDB" id="A0AAY5L5A6"/>
<dbReference type="InterPro" id="IPR039942">
    <property type="entry name" value="SBSPO"/>
</dbReference>
<name>A0AAY5L5A6_ESOLU</name>
<reference evidence="1" key="2">
    <citation type="submission" date="2025-08" db="UniProtKB">
        <authorList>
            <consortium name="Ensembl"/>
        </authorList>
    </citation>
    <scope>IDENTIFICATION</scope>
</reference>
<accession>A0AAY5L5A6</accession>
<reference evidence="1" key="3">
    <citation type="submission" date="2025-09" db="UniProtKB">
        <authorList>
            <consortium name="Ensembl"/>
        </authorList>
    </citation>
    <scope>IDENTIFICATION</scope>
</reference>
<dbReference type="Proteomes" id="UP000265140">
    <property type="component" value="Chromosome 17"/>
</dbReference>
<dbReference type="Ensembl" id="ENSELUT00000106371.1">
    <property type="protein sequence ID" value="ENSELUP00000096488.1"/>
    <property type="gene ID" value="ENSELUG00000036635.1"/>
</dbReference>
<reference evidence="1 2" key="1">
    <citation type="submission" date="2020-02" db="EMBL/GenBank/DDBJ databases">
        <title>Esox lucius (northern pike) genome, fEsoLuc1, primary haplotype.</title>
        <authorList>
            <person name="Myers G."/>
            <person name="Karagic N."/>
            <person name="Meyer A."/>
            <person name="Pippel M."/>
            <person name="Reichard M."/>
            <person name="Winkler S."/>
            <person name="Tracey A."/>
            <person name="Sims Y."/>
            <person name="Howe K."/>
            <person name="Rhie A."/>
            <person name="Formenti G."/>
            <person name="Durbin R."/>
            <person name="Fedrigo O."/>
            <person name="Jarvis E.D."/>
        </authorList>
    </citation>
    <scope>NUCLEOTIDE SEQUENCE [LARGE SCALE GENOMIC DNA]</scope>
</reference>